<dbReference type="EMBL" id="CP063194">
    <property type="protein sequence ID" value="WCZ37830.1"/>
    <property type="molecule type" value="Genomic_DNA"/>
</dbReference>
<evidence type="ECO:0000313" key="2">
    <source>
        <dbReference type="Proteomes" id="UP001218071"/>
    </source>
</evidence>
<sequence length="159" mass="17777">MMTREALVYDRRRPSGKRASVLALSPEQRAYRRANMTRPQTAQAEMHNAYEKLGEALGNFQMFDATGHPEDWLPHTIEALDGFLTALLGFQREVNAVVASDPYFIAVRERQNLALIELNSSVTPAAILEDALRLSEGASSKAARVVKRMVHGLELREVN</sequence>
<evidence type="ECO:0000313" key="1">
    <source>
        <dbReference type="EMBL" id="WCZ37830.1"/>
    </source>
</evidence>
<accession>A0ABY7UIU7</accession>
<gene>
    <name evidence="1" type="ORF">CJEDD_01015</name>
</gene>
<name>A0ABY7UIU7_9CORY</name>
<protein>
    <submittedName>
        <fullName evidence="1">Uncharacterized protein</fullName>
    </submittedName>
</protein>
<proteinExistence type="predicted"/>
<keyword evidence="2" id="KW-1185">Reference proteome</keyword>
<reference evidence="1 2" key="1">
    <citation type="submission" date="2020-10" db="EMBL/GenBank/DDBJ databases">
        <title>Complete genome sequence of Corynebacterium jeddahense DSM 45997, type strain of Corynebacterium jeddahense.</title>
        <authorList>
            <person name="Busche T."/>
            <person name="Kalinowski J."/>
            <person name="Ruckert C."/>
        </authorList>
    </citation>
    <scope>NUCLEOTIDE SEQUENCE [LARGE SCALE GENOMIC DNA]</scope>
    <source>
        <strain evidence="1 2">DSM 45997</strain>
    </source>
</reference>
<organism evidence="1 2">
    <name type="scientific">Corynebacterium jeddahense</name>
    <dbReference type="NCBI Taxonomy" id="1414719"/>
    <lineage>
        <taxon>Bacteria</taxon>
        <taxon>Bacillati</taxon>
        <taxon>Actinomycetota</taxon>
        <taxon>Actinomycetes</taxon>
        <taxon>Mycobacteriales</taxon>
        <taxon>Corynebacteriaceae</taxon>
        <taxon>Corynebacterium</taxon>
    </lineage>
</organism>
<dbReference type="Proteomes" id="UP001218071">
    <property type="component" value="Chromosome"/>
</dbReference>